<evidence type="ECO:0000259" key="5">
    <source>
        <dbReference type="PROSITE" id="PS50931"/>
    </source>
</evidence>
<reference evidence="6 7" key="1">
    <citation type="submission" date="2020-07" db="EMBL/GenBank/DDBJ databases">
        <title>Halieaceae bacterium, F7430, whole genome shotgun sequencing project.</title>
        <authorList>
            <person name="Jiang S."/>
            <person name="Liu Z.W."/>
            <person name="Du Z.J."/>
        </authorList>
    </citation>
    <scope>NUCLEOTIDE SEQUENCE [LARGE SCALE GENOMIC DNA]</scope>
    <source>
        <strain evidence="6 7">F7430</strain>
    </source>
</reference>
<dbReference type="InterPro" id="IPR036390">
    <property type="entry name" value="WH_DNA-bd_sf"/>
</dbReference>
<keyword evidence="7" id="KW-1185">Reference proteome</keyword>
<dbReference type="Pfam" id="PF03466">
    <property type="entry name" value="LysR_substrate"/>
    <property type="match status" value="1"/>
</dbReference>
<dbReference type="RefSeq" id="WP_182172435.1">
    <property type="nucleotide sequence ID" value="NZ_JACFXU010000014.1"/>
</dbReference>
<evidence type="ECO:0000256" key="2">
    <source>
        <dbReference type="ARBA" id="ARBA00023015"/>
    </source>
</evidence>
<comment type="similarity">
    <text evidence="1">Belongs to the LysR transcriptional regulatory family.</text>
</comment>
<accession>A0A7W2TWT2</accession>
<organism evidence="6 7">
    <name type="scientific">Sediminihaliea albiluteola</name>
    <dbReference type="NCBI Taxonomy" id="2758564"/>
    <lineage>
        <taxon>Bacteria</taxon>
        <taxon>Pseudomonadati</taxon>
        <taxon>Pseudomonadota</taxon>
        <taxon>Gammaproteobacteria</taxon>
        <taxon>Cellvibrionales</taxon>
        <taxon>Halieaceae</taxon>
        <taxon>Sediminihaliea</taxon>
    </lineage>
</organism>
<dbReference type="GO" id="GO:0043565">
    <property type="term" value="F:sequence-specific DNA binding"/>
    <property type="evidence" value="ECO:0007669"/>
    <property type="project" value="TreeGrafter"/>
</dbReference>
<dbReference type="InterPro" id="IPR058163">
    <property type="entry name" value="LysR-type_TF_proteobact-type"/>
</dbReference>
<protein>
    <submittedName>
        <fullName evidence="6">LysR family transcriptional regulator</fullName>
    </submittedName>
</protein>
<dbReference type="Gene3D" id="3.40.190.290">
    <property type="match status" value="1"/>
</dbReference>
<dbReference type="GO" id="GO:0003700">
    <property type="term" value="F:DNA-binding transcription factor activity"/>
    <property type="evidence" value="ECO:0007669"/>
    <property type="project" value="InterPro"/>
</dbReference>
<dbReference type="InterPro" id="IPR005119">
    <property type="entry name" value="LysR_subst-bd"/>
</dbReference>
<dbReference type="GO" id="GO:0006351">
    <property type="term" value="P:DNA-templated transcription"/>
    <property type="evidence" value="ECO:0007669"/>
    <property type="project" value="TreeGrafter"/>
</dbReference>
<dbReference type="AlphaFoldDB" id="A0A7W2TWT2"/>
<dbReference type="CDD" id="cd08422">
    <property type="entry name" value="PBP2_CrgA_like"/>
    <property type="match status" value="1"/>
</dbReference>
<sequence>MNSNSSTGKSMGRWDGIDEFLEVVELGSFTAAAEAMGVSKSYISKQVSRLEDRLQVRLLQRTTRRLTLTEIGEIFFRQCQIMSEQYDLAESALSELQQQPKGTLKLAINSRYGVEHMAGIVAAFSRQYPELSVEVHSSFLEVDIIADGYDLAIRYGKLEDSSLIARKLGSYSLSLCAAPSYWETYGYPNSIADLQHHNCLSTSDRHWNFNTPSGRDTLRVKIAGNWLSEDGATILAAAKAGIGMAQLPDFYIQSAVKRGELIKLSDQPWSHYERETWAVYPNSRHLSAKVRFFMDFIAGYINDNFSHRRDVFIEPLR</sequence>
<dbReference type="Pfam" id="PF00126">
    <property type="entry name" value="HTH_1"/>
    <property type="match status" value="1"/>
</dbReference>
<dbReference type="PROSITE" id="PS50931">
    <property type="entry name" value="HTH_LYSR"/>
    <property type="match status" value="1"/>
</dbReference>
<evidence type="ECO:0000256" key="3">
    <source>
        <dbReference type="ARBA" id="ARBA00023125"/>
    </source>
</evidence>
<evidence type="ECO:0000313" key="7">
    <source>
        <dbReference type="Proteomes" id="UP000539350"/>
    </source>
</evidence>
<feature type="domain" description="HTH lysR-type" evidence="5">
    <location>
        <begin position="20"/>
        <end position="69"/>
    </location>
</feature>
<evidence type="ECO:0000313" key="6">
    <source>
        <dbReference type="EMBL" id="MBA6413364.1"/>
    </source>
</evidence>
<dbReference type="PANTHER" id="PTHR30537:SF10">
    <property type="entry name" value="TRANSCRIPTIONAL REGULATOR-RELATED"/>
    <property type="match status" value="1"/>
</dbReference>
<dbReference type="FunFam" id="1.10.10.10:FF:000001">
    <property type="entry name" value="LysR family transcriptional regulator"/>
    <property type="match status" value="1"/>
</dbReference>
<dbReference type="SUPFAM" id="SSF46785">
    <property type="entry name" value="Winged helix' DNA-binding domain"/>
    <property type="match status" value="1"/>
</dbReference>
<dbReference type="Gene3D" id="1.10.10.10">
    <property type="entry name" value="Winged helix-like DNA-binding domain superfamily/Winged helix DNA-binding domain"/>
    <property type="match status" value="1"/>
</dbReference>
<dbReference type="Proteomes" id="UP000539350">
    <property type="component" value="Unassembled WGS sequence"/>
</dbReference>
<dbReference type="InterPro" id="IPR000847">
    <property type="entry name" value="LysR_HTH_N"/>
</dbReference>
<evidence type="ECO:0000256" key="4">
    <source>
        <dbReference type="ARBA" id="ARBA00023163"/>
    </source>
</evidence>
<name>A0A7W2TWT2_9GAMM</name>
<evidence type="ECO:0000256" key="1">
    <source>
        <dbReference type="ARBA" id="ARBA00009437"/>
    </source>
</evidence>
<dbReference type="InterPro" id="IPR036388">
    <property type="entry name" value="WH-like_DNA-bd_sf"/>
</dbReference>
<keyword evidence="4" id="KW-0804">Transcription</keyword>
<dbReference type="SUPFAM" id="SSF53850">
    <property type="entry name" value="Periplasmic binding protein-like II"/>
    <property type="match status" value="1"/>
</dbReference>
<gene>
    <name evidence="6" type="ORF">H2508_09605</name>
</gene>
<keyword evidence="3" id="KW-0238">DNA-binding</keyword>
<keyword evidence="2" id="KW-0805">Transcription regulation</keyword>
<proteinExistence type="inferred from homology"/>
<comment type="caution">
    <text evidence="6">The sequence shown here is derived from an EMBL/GenBank/DDBJ whole genome shotgun (WGS) entry which is preliminary data.</text>
</comment>
<dbReference type="EMBL" id="JACFXU010000014">
    <property type="protein sequence ID" value="MBA6413364.1"/>
    <property type="molecule type" value="Genomic_DNA"/>
</dbReference>
<dbReference type="PANTHER" id="PTHR30537">
    <property type="entry name" value="HTH-TYPE TRANSCRIPTIONAL REGULATOR"/>
    <property type="match status" value="1"/>
</dbReference>